<dbReference type="EMBL" id="JBHRTG010000019">
    <property type="protein sequence ID" value="MFC3165747.1"/>
    <property type="molecule type" value="Genomic_DNA"/>
</dbReference>
<dbReference type="Proteomes" id="UP001595647">
    <property type="component" value="Unassembled WGS sequence"/>
</dbReference>
<reference evidence="2" key="1">
    <citation type="journal article" date="2019" name="Int. J. Syst. Evol. Microbiol.">
        <title>The Global Catalogue of Microorganisms (GCM) 10K type strain sequencing project: providing services to taxonomists for standard genome sequencing and annotation.</title>
        <authorList>
            <consortium name="The Broad Institute Genomics Platform"/>
            <consortium name="The Broad Institute Genome Sequencing Center for Infectious Disease"/>
            <person name="Wu L."/>
            <person name="Ma J."/>
        </authorList>
    </citation>
    <scope>NUCLEOTIDE SEQUENCE [LARGE SCALE GENOMIC DNA]</scope>
    <source>
        <strain evidence="2">KCTC 52231</strain>
    </source>
</reference>
<name>A0ABV7I525_9HYPH</name>
<keyword evidence="2" id="KW-1185">Reference proteome</keyword>
<dbReference type="RefSeq" id="WP_244658860.1">
    <property type="nucleotide sequence ID" value="NZ_CP059897.1"/>
</dbReference>
<accession>A0ABV7I525</accession>
<organism evidence="1 2">
    <name type="scientific">Ciceribacter thiooxidans</name>
    <dbReference type="NCBI Taxonomy" id="1969821"/>
    <lineage>
        <taxon>Bacteria</taxon>
        <taxon>Pseudomonadati</taxon>
        <taxon>Pseudomonadota</taxon>
        <taxon>Alphaproteobacteria</taxon>
        <taxon>Hyphomicrobiales</taxon>
        <taxon>Rhizobiaceae</taxon>
        <taxon>Ciceribacter</taxon>
    </lineage>
</organism>
<sequence>MDALLQIGTLDQILGRPVVGSNWEGFVIETLIGAKHLRETLRSFRLSPPNGISNNLKLLPKTNSK</sequence>
<evidence type="ECO:0000313" key="1">
    <source>
        <dbReference type="EMBL" id="MFC3165747.1"/>
    </source>
</evidence>
<protein>
    <submittedName>
        <fullName evidence="1">Uncharacterized protein</fullName>
    </submittedName>
</protein>
<proteinExistence type="predicted"/>
<evidence type="ECO:0000313" key="2">
    <source>
        <dbReference type="Proteomes" id="UP001595647"/>
    </source>
</evidence>
<comment type="caution">
    <text evidence="1">The sequence shown here is derived from an EMBL/GenBank/DDBJ whole genome shotgun (WGS) entry which is preliminary data.</text>
</comment>
<gene>
    <name evidence="1" type="ORF">ACFOHV_20900</name>
</gene>